<sequence length="146" mass="16414">MTHSIYDVAKSRPGDWIRKDDCATEDQQEQLQQVGGMIRCCPTCEGYSSPHRPCLCGVMVLQRKDNGLFWGHANGWIEDWKFHAEHFFSLDTASKVALALSEYCGVVSVIMVNTNWQKCGRPVATIGDTNGYEPTHKTSTEWKESG</sequence>
<accession>A0A0F9HSW4</accession>
<proteinExistence type="predicted"/>
<gene>
    <name evidence="1" type="ORF">LCGC14_1961600</name>
</gene>
<protein>
    <submittedName>
        <fullName evidence="1">Uncharacterized protein</fullName>
    </submittedName>
</protein>
<dbReference type="EMBL" id="LAZR01021613">
    <property type="protein sequence ID" value="KKL84755.1"/>
    <property type="molecule type" value="Genomic_DNA"/>
</dbReference>
<evidence type="ECO:0000313" key="1">
    <source>
        <dbReference type="EMBL" id="KKL84755.1"/>
    </source>
</evidence>
<name>A0A0F9HSW4_9ZZZZ</name>
<reference evidence="1" key="1">
    <citation type="journal article" date="2015" name="Nature">
        <title>Complex archaea that bridge the gap between prokaryotes and eukaryotes.</title>
        <authorList>
            <person name="Spang A."/>
            <person name="Saw J.H."/>
            <person name="Jorgensen S.L."/>
            <person name="Zaremba-Niedzwiedzka K."/>
            <person name="Martijn J."/>
            <person name="Lind A.E."/>
            <person name="van Eijk R."/>
            <person name="Schleper C."/>
            <person name="Guy L."/>
            <person name="Ettema T.J."/>
        </authorList>
    </citation>
    <scope>NUCLEOTIDE SEQUENCE</scope>
</reference>
<dbReference type="AlphaFoldDB" id="A0A0F9HSW4"/>
<organism evidence="1">
    <name type="scientific">marine sediment metagenome</name>
    <dbReference type="NCBI Taxonomy" id="412755"/>
    <lineage>
        <taxon>unclassified sequences</taxon>
        <taxon>metagenomes</taxon>
        <taxon>ecological metagenomes</taxon>
    </lineage>
</organism>
<comment type="caution">
    <text evidence="1">The sequence shown here is derived from an EMBL/GenBank/DDBJ whole genome shotgun (WGS) entry which is preliminary data.</text>
</comment>